<protein>
    <submittedName>
        <fullName evidence="2">Uncharacterized protein</fullName>
    </submittedName>
</protein>
<name>A0A448WSL5_9PLAT</name>
<feature type="region of interest" description="Disordered" evidence="1">
    <location>
        <begin position="108"/>
        <end position="154"/>
    </location>
</feature>
<keyword evidence="3" id="KW-1185">Reference proteome</keyword>
<dbReference type="EMBL" id="CAAALY010040590">
    <property type="protein sequence ID" value="VEL19205.1"/>
    <property type="molecule type" value="Genomic_DNA"/>
</dbReference>
<sequence>MFYTLPEAFDSTLPNVEAAAARITSLPEAIQQLQNKTDWEAPCIGLMAIKRLFDQASAAATSSVTAFNNCSAHQGKVEQAQDGKERQKGEAINSEREDVFAVDDDADGFGPGSGCKKPKAAQKVYHRDDKGSPESNGGKLAVDGASPSSGPRQLAPQKSLTVLLDAVVLQQLSLNLVECVTCLRSQVAVIRGSILVRSIY</sequence>
<proteinExistence type="predicted"/>
<feature type="region of interest" description="Disordered" evidence="1">
    <location>
        <begin position="75"/>
        <end position="96"/>
    </location>
</feature>
<reference evidence="2" key="1">
    <citation type="submission" date="2018-11" db="EMBL/GenBank/DDBJ databases">
        <authorList>
            <consortium name="Pathogen Informatics"/>
        </authorList>
    </citation>
    <scope>NUCLEOTIDE SEQUENCE</scope>
</reference>
<dbReference type="AlphaFoldDB" id="A0A448WSL5"/>
<organism evidence="2 3">
    <name type="scientific">Protopolystoma xenopodis</name>
    <dbReference type="NCBI Taxonomy" id="117903"/>
    <lineage>
        <taxon>Eukaryota</taxon>
        <taxon>Metazoa</taxon>
        <taxon>Spiralia</taxon>
        <taxon>Lophotrochozoa</taxon>
        <taxon>Platyhelminthes</taxon>
        <taxon>Monogenea</taxon>
        <taxon>Polyopisthocotylea</taxon>
        <taxon>Polystomatidea</taxon>
        <taxon>Polystomatidae</taxon>
        <taxon>Protopolystoma</taxon>
    </lineage>
</organism>
<evidence type="ECO:0000313" key="3">
    <source>
        <dbReference type="Proteomes" id="UP000784294"/>
    </source>
</evidence>
<evidence type="ECO:0000256" key="1">
    <source>
        <dbReference type="SAM" id="MobiDB-lite"/>
    </source>
</evidence>
<gene>
    <name evidence="2" type="ORF">PXEA_LOCUS12645</name>
</gene>
<accession>A0A448WSL5</accession>
<evidence type="ECO:0000313" key="2">
    <source>
        <dbReference type="EMBL" id="VEL19205.1"/>
    </source>
</evidence>
<dbReference type="Proteomes" id="UP000784294">
    <property type="component" value="Unassembled WGS sequence"/>
</dbReference>
<comment type="caution">
    <text evidence="2">The sequence shown here is derived from an EMBL/GenBank/DDBJ whole genome shotgun (WGS) entry which is preliminary data.</text>
</comment>